<organism evidence="4 5">
    <name type="scientific">Schizothecium vesticola</name>
    <dbReference type="NCBI Taxonomy" id="314040"/>
    <lineage>
        <taxon>Eukaryota</taxon>
        <taxon>Fungi</taxon>
        <taxon>Dikarya</taxon>
        <taxon>Ascomycota</taxon>
        <taxon>Pezizomycotina</taxon>
        <taxon>Sordariomycetes</taxon>
        <taxon>Sordariomycetidae</taxon>
        <taxon>Sordariales</taxon>
        <taxon>Schizotheciaceae</taxon>
        <taxon>Schizothecium</taxon>
    </lineage>
</organism>
<dbReference type="Pfam" id="PF05368">
    <property type="entry name" value="NmrA"/>
    <property type="match status" value="1"/>
</dbReference>
<dbReference type="AlphaFoldDB" id="A0AA40K8M8"/>
<evidence type="ECO:0000256" key="2">
    <source>
        <dbReference type="ARBA" id="ARBA00022857"/>
    </source>
</evidence>
<dbReference type="GO" id="GO:0005634">
    <property type="term" value="C:nucleus"/>
    <property type="evidence" value="ECO:0007669"/>
    <property type="project" value="TreeGrafter"/>
</dbReference>
<evidence type="ECO:0000259" key="3">
    <source>
        <dbReference type="Pfam" id="PF05368"/>
    </source>
</evidence>
<gene>
    <name evidence="4" type="ORF">B0T18DRAFT_408231</name>
</gene>
<dbReference type="SUPFAM" id="SSF51735">
    <property type="entry name" value="NAD(P)-binding Rossmann-fold domains"/>
    <property type="match status" value="1"/>
</dbReference>
<keyword evidence="5" id="KW-1185">Reference proteome</keyword>
<comment type="similarity">
    <text evidence="1">Belongs to the NmrA-type oxidoreductase family.</text>
</comment>
<protein>
    <submittedName>
        <fullName evidence="4">Nucleoside-diphosphate-sugar epimerase family protein</fullName>
    </submittedName>
</protein>
<dbReference type="Gene3D" id="3.40.50.720">
    <property type="entry name" value="NAD(P)-binding Rossmann-like Domain"/>
    <property type="match status" value="1"/>
</dbReference>
<sequence>MAPSKILVVGATGQQGQATIAALQQSSTREPPVFEILALTRSASSPKASALKKRFPNITLVEGDTRAPGPVFDAHPDIQSIFLVTAPPEEESQALPLIDFACSKGSKVNHVVFSSVDRGGDDISWSTPTPVQHFAAKHRIELYLRDACEKSAGSIRWTILRPTGFMDNYNPGSFGSLMASLWAKGMPANQKMQLVSAHDIGVFAARALLDPQGWNGKAIGLAGCEMSFEDVRTAFREVVKKELPTTWAFVAHGVLWWVPEAKTSFEWFREYGYRADIEGLRRLEPGLQDFKAWLKESSRWPAQ</sequence>
<dbReference type="InterPro" id="IPR008030">
    <property type="entry name" value="NmrA-like"/>
</dbReference>
<comment type="caution">
    <text evidence="4">The sequence shown here is derived from an EMBL/GenBank/DDBJ whole genome shotgun (WGS) entry which is preliminary data.</text>
</comment>
<feature type="domain" description="NmrA-like" evidence="3">
    <location>
        <begin position="4"/>
        <end position="244"/>
    </location>
</feature>
<dbReference type="PANTHER" id="PTHR42748">
    <property type="entry name" value="NITROGEN METABOLITE REPRESSION PROTEIN NMRA FAMILY MEMBER"/>
    <property type="match status" value="1"/>
</dbReference>
<evidence type="ECO:0000313" key="4">
    <source>
        <dbReference type="EMBL" id="KAK0750103.1"/>
    </source>
</evidence>
<reference evidence="4" key="1">
    <citation type="submission" date="2023-06" db="EMBL/GenBank/DDBJ databases">
        <title>Genome-scale phylogeny and comparative genomics of the fungal order Sordariales.</title>
        <authorList>
            <consortium name="Lawrence Berkeley National Laboratory"/>
            <person name="Hensen N."/>
            <person name="Bonometti L."/>
            <person name="Westerberg I."/>
            <person name="Brannstrom I.O."/>
            <person name="Guillou S."/>
            <person name="Cros-Aarteil S."/>
            <person name="Calhoun S."/>
            <person name="Haridas S."/>
            <person name="Kuo A."/>
            <person name="Mondo S."/>
            <person name="Pangilinan J."/>
            <person name="Riley R."/>
            <person name="LaButti K."/>
            <person name="Andreopoulos B."/>
            <person name="Lipzen A."/>
            <person name="Chen C."/>
            <person name="Yanf M."/>
            <person name="Daum C."/>
            <person name="Ng V."/>
            <person name="Clum A."/>
            <person name="Steindorff A."/>
            <person name="Ohm R."/>
            <person name="Martin F."/>
            <person name="Silar P."/>
            <person name="Natvig D."/>
            <person name="Lalanne C."/>
            <person name="Gautier V."/>
            <person name="Ament-velasquez S.L."/>
            <person name="Kruys A."/>
            <person name="Hutchinson M.I."/>
            <person name="Powell A.J."/>
            <person name="Barry K."/>
            <person name="Miller A.N."/>
            <person name="Grigoriev I.V."/>
            <person name="Debuchy R."/>
            <person name="Gladieux P."/>
            <person name="Thoren M.H."/>
            <person name="Johannesson H."/>
        </authorList>
    </citation>
    <scope>NUCLEOTIDE SEQUENCE</scope>
    <source>
        <strain evidence="4">SMH3187-1</strain>
    </source>
</reference>
<dbReference type="PANTHER" id="PTHR42748:SF7">
    <property type="entry name" value="NMRA LIKE REDOX SENSOR 1-RELATED"/>
    <property type="match status" value="1"/>
</dbReference>
<proteinExistence type="inferred from homology"/>
<name>A0AA40K8M8_9PEZI</name>
<dbReference type="InterPro" id="IPR051164">
    <property type="entry name" value="NmrA-like_oxidored"/>
</dbReference>
<accession>A0AA40K8M8</accession>
<dbReference type="Proteomes" id="UP001172155">
    <property type="component" value="Unassembled WGS sequence"/>
</dbReference>
<keyword evidence="2" id="KW-0521">NADP</keyword>
<dbReference type="EMBL" id="JAUKUD010000003">
    <property type="protein sequence ID" value="KAK0750103.1"/>
    <property type="molecule type" value="Genomic_DNA"/>
</dbReference>
<dbReference type="Gene3D" id="3.90.25.10">
    <property type="entry name" value="UDP-galactose 4-epimerase, domain 1"/>
    <property type="match status" value="1"/>
</dbReference>
<dbReference type="InterPro" id="IPR036291">
    <property type="entry name" value="NAD(P)-bd_dom_sf"/>
</dbReference>
<evidence type="ECO:0000256" key="1">
    <source>
        <dbReference type="ARBA" id="ARBA00006328"/>
    </source>
</evidence>
<evidence type="ECO:0000313" key="5">
    <source>
        <dbReference type="Proteomes" id="UP001172155"/>
    </source>
</evidence>